<evidence type="ECO:0000256" key="5">
    <source>
        <dbReference type="ARBA" id="ARBA00022548"/>
    </source>
</evidence>
<evidence type="ECO:0000256" key="6">
    <source>
        <dbReference type="ARBA" id="ARBA00022692"/>
    </source>
</evidence>
<evidence type="ECO:0000256" key="7">
    <source>
        <dbReference type="ARBA" id="ARBA00022778"/>
    </source>
</evidence>
<evidence type="ECO:0000256" key="12">
    <source>
        <dbReference type="ARBA" id="ARBA00023002"/>
    </source>
</evidence>
<evidence type="ECO:0000256" key="10">
    <source>
        <dbReference type="ARBA" id="ARBA00022955"/>
    </source>
</evidence>
<evidence type="ECO:0000256" key="14">
    <source>
        <dbReference type="ARBA" id="ARBA00023098"/>
    </source>
</evidence>
<feature type="transmembrane region" description="Helical" evidence="23">
    <location>
        <begin position="134"/>
        <end position="152"/>
    </location>
</feature>
<keyword evidence="12 23" id="KW-0560">Oxidoreductase</keyword>
<feature type="transmembrane region" description="Helical" evidence="23">
    <location>
        <begin position="317"/>
        <end position="336"/>
    </location>
</feature>
<feature type="transmembrane region" description="Helical" evidence="23">
    <location>
        <begin position="412"/>
        <end position="429"/>
    </location>
</feature>
<keyword evidence="15 23" id="KW-0472">Membrane</keyword>
<name>A0A2G5HDF4_CERBT</name>
<feature type="transmembrane region" description="Helical" evidence="23">
    <location>
        <begin position="94"/>
        <end position="113"/>
    </location>
</feature>
<feature type="transmembrane region" description="Helical" evidence="23">
    <location>
        <begin position="164"/>
        <end position="182"/>
    </location>
</feature>
<evidence type="ECO:0000256" key="13">
    <source>
        <dbReference type="ARBA" id="ARBA00023011"/>
    </source>
</evidence>
<feature type="transmembrane region" description="Helical" evidence="23">
    <location>
        <begin position="287"/>
        <end position="305"/>
    </location>
</feature>
<keyword evidence="16 23" id="KW-1207">Sterol metabolism</keyword>
<dbReference type="GO" id="GO:0006695">
    <property type="term" value="P:cholesterol biosynthetic process"/>
    <property type="evidence" value="ECO:0007669"/>
    <property type="project" value="UniProtKB-KW"/>
</dbReference>
<keyword evidence="11 23" id="KW-1133">Transmembrane helix</keyword>
<keyword evidence="8" id="KW-0256">Endoplasmic reticulum</keyword>
<dbReference type="EMBL" id="LKMD01000107">
    <property type="protein sequence ID" value="PIA90293.1"/>
    <property type="molecule type" value="Genomic_DNA"/>
</dbReference>
<reference evidence="24 25" key="1">
    <citation type="submission" date="2015-10" db="EMBL/GenBank/DDBJ databases">
        <title>The cercosporin biosynthetic gene cluster was horizontally transferred to several fungal lineages and shown to be expanded in Cercospora beticola based on microsynteny with recipient genomes.</title>
        <authorList>
            <person name="De Jonge R."/>
            <person name="Ebert M.K."/>
            <person name="Suttle J.C."/>
            <person name="Jurick Ii W.M."/>
            <person name="Secor G.A."/>
            <person name="Thomma B.P."/>
            <person name="Van De Peer Y."/>
            <person name="Bolton M.D."/>
        </authorList>
    </citation>
    <scope>NUCLEOTIDE SEQUENCE [LARGE SCALE GENOMIC DNA]</scope>
    <source>
        <strain evidence="24 25">09-40</strain>
    </source>
</reference>
<keyword evidence="7" id="KW-0152">Cholesterol biosynthesis</keyword>
<keyword evidence="9" id="KW-0521">NADP</keyword>
<dbReference type="GO" id="GO:0005789">
    <property type="term" value="C:endoplasmic reticulum membrane"/>
    <property type="evidence" value="ECO:0007669"/>
    <property type="project" value="UniProtKB-SubCell"/>
</dbReference>
<evidence type="ECO:0000256" key="1">
    <source>
        <dbReference type="ARBA" id="ARBA00004477"/>
    </source>
</evidence>
<dbReference type="Proteomes" id="UP000230605">
    <property type="component" value="Chromosome 9"/>
</dbReference>
<evidence type="ECO:0000256" key="22">
    <source>
        <dbReference type="ARBA" id="ARBA00047826"/>
    </source>
</evidence>
<gene>
    <name evidence="24" type="ORF">CB0940_11579</name>
</gene>
<evidence type="ECO:0000256" key="4">
    <source>
        <dbReference type="ARBA" id="ARBA00022516"/>
    </source>
</evidence>
<evidence type="ECO:0000256" key="23">
    <source>
        <dbReference type="RuleBase" id="RU369120"/>
    </source>
</evidence>
<evidence type="ECO:0000256" key="2">
    <source>
        <dbReference type="ARBA" id="ARBA00004770"/>
    </source>
</evidence>
<evidence type="ECO:0000256" key="19">
    <source>
        <dbReference type="ARBA" id="ARBA00039984"/>
    </source>
</evidence>
<dbReference type="InterPro" id="IPR001171">
    <property type="entry name" value="ERG24_DHCR-like"/>
</dbReference>
<evidence type="ECO:0000256" key="18">
    <source>
        <dbReference type="ARBA" id="ARBA00038851"/>
    </source>
</evidence>
<dbReference type="PANTHER" id="PTHR21257:SF38">
    <property type="entry name" value="7-DEHYDROCHOLESTEROL REDUCTASE"/>
    <property type="match status" value="1"/>
</dbReference>
<keyword evidence="14 23" id="KW-0443">Lipid metabolism</keyword>
<keyword evidence="6 23" id="KW-0812">Transmembrane</keyword>
<protein>
    <recommendedName>
        <fullName evidence="19">7-dehydrocholesterol reductase</fullName>
        <ecNumber evidence="18">1.3.1.21</ecNumber>
    </recommendedName>
    <alternativeName>
        <fullName evidence="20">Sterol Delta(7)-reductase</fullName>
    </alternativeName>
</protein>
<feature type="transmembrane region" description="Helical" evidence="23">
    <location>
        <begin position="39"/>
        <end position="58"/>
    </location>
</feature>
<dbReference type="GO" id="GO:0047598">
    <property type="term" value="F:7-dehydrocholesterol reductase activity"/>
    <property type="evidence" value="ECO:0007669"/>
    <property type="project" value="UniProtKB-EC"/>
</dbReference>
<evidence type="ECO:0000256" key="9">
    <source>
        <dbReference type="ARBA" id="ARBA00022857"/>
    </source>
</evidence>
<proteinExistence type="inferred from homology"/>
<dbReference type="InterPro" id="IPR018083">
    <property type="entry name" value="Sterol_reductase_CS"/>
</dbReference>
<evidence type="ECO:0000256" key="8">
    <source>
        <dbReference type="ARBA" id="ARBA00022824"/>
    </source>
</evidence>
<evidence type="ECO:0000256" key="11">
    <source>
        <dbReference type="ARBA" id="ARBA00022989"/>
    </source>
</evidence>
<comment type="caution">
    <text evidence="24">The sequence shown here is derived from an EMBL/GenBank/DDBJ whole genome shotgun (WGS) entry which is preliminary data.</text>
</comment>
<comment type="catalytic activity">
    <reaction evidence="22">
        <text>7-dehydrodesmosterol + NADPH + H(+) = desmosterol + NADP(+)</text>
        <dbReference type="Rhea" id="RHEA:46740"/>
        <dbReference type="ChEBI" id="CHEBI:15378"/>
        <dbReference type="ChEBI" id="CHEBI:17737"/>
        <dbReference type="ChEBI" id="CHEBI:27910"/>
        <dbReference type="ChEBI" id="CHEBI:57783"/>
        <dbReference type="ChEBI" id="CHEBI:58349"/>
    </reaction>
    <physiologicalReaction direction="left-to-right" evidence="22">
        <dbReference type="Rhea" id="RHEA:46741"/>
    </physiologicalReaction>
</comment>
<comment type="similarity">
    <text evidence="3 23">Belongs to the ERG4/ERG24 family.</text>
</comment>
<evidence type="ECO:0000256" key="15">
    <source>
        <dbReference type="ARBA" id="ARBA00023136"/>
    </source>
</evidence>
<keyword evidence="13 23" id="KW-0756">Sterol biosynthesis</keyword>
<keyword evidence="4 23" id="KW-0444">Lipid biosynthesis</keyword>
<dbReference type="EC" id="1.3.1.21" evidence="18"/>
<dbReference type="Pfam" id="PF01222">
    <property type="entry name" value="ERG4_ERG24"/>
    <property type="match status" value="1"/>
</dbReference>
<evidence type="ECO:0000256" key="3">
    <source>
        <dbReference type="ARBA" id="ARBA00005402"/>
    </source>
</evidence>
<feature type="transmembrane region" description="Helical" evidence="23">
    <location>
        <begin position="248"/>
        <end position="267"/>
    </location>
</feature>
<sequence length="460" mass="52419">MKGAQASTMEKVLETIVPDTGKPVLWGAHSNKAKWESTVGVLTLIVGCPTLCIMNWVALEQFGGSLTKAIGAALDHGPVLYLLQNLPRPTKDAIMGYAAWLLFQAFLYGFLPGETCYGQKTPAGYQLHYRTNGLLAWTLTHALFIGGAWYGYIDPAIIARNWEGLLVACNIYGFVLAILAQVKGHLFPSHPEDRKFSGSWIYDFWAGVELNPRFGSYWDFKFFHNGRPGIVAWTLINLSWAAYQYQTVGYVTYSMIVLNILQAIYVVDFFCNESWYTRTIDISHDHFGFMLAWGDATFLPTFYTLQAQYMARYPTHLSEGQAIGILALGLLGYYIFRSANWQRDYVRSKKDEARIWGRPAEFIRCKYHTSDGKEHESLLLTSGWWGVARHSNYLADLIGCYAYCATCGFDNILPWSYLVFMSVLLVHRAKRDERRCRAKYGEKWDEYCRAVPYTMIPGIF</sequence>
<keyword evidence="17 23" id="KW-0753">Steroid metabolism</keyword>
<evidence type="ECO:0000313" key="25">
    <source>
        <dbReference type="Proteomes" id="UP000230605"/>
    </source>
</evidence>
<dbReference type="PROSITE" id="PS01017">
    <property type="entry name" value="STEROL_REDUCT_1"/>
    <property type="match status" value="1"/>
</dbReference>
<dbReference type="PANTHER" id="PTHR21257">
    <property type="entry name" value="DELTA(14)-STEROL REDUCTASE"/>
    <property type="match status" value="1"/>
</dbReference>
<evidence type="ECO:0000256" key="17">
    <source>
        <dbReference type="ARBA" id="ARBA00023221"/>
    </source>
</evidence>
<organism evidence="24 25">
    <name type="scientific">Cercospora beticola</name>
    <name type="common">Sugarbeet leaf spot fungus</name>
    <dbReference type="NCBI Taxonomy" id="122368"/>
    <lineage>
        <taxon>Eukaryota</taxon>
        <taxon>Fungi</taxon>
        <taxon>Dikarya</taxon>
        <taxon>Ascomycota</taxon>
        <taxon>Pezizomycotina</taxon>
        <taxon>Dothideomycetes</taxon>
        <taxon>Dothideomycetidae</taxon>
        <taxon>Mycosphaerellales</taxon>
        <taxon>Mycosphaerellaceae</taxon>
        <taxon>Cercospora</taxon>
    </lineage>
</organism>
<evidence type="ECO:0000256" key="16">
    <source>
        <dbReference type="ARBA" id="ARBA00023166"/>
    </source>
</evidence>
<evidence type="ECO:0000256" key="20">
    <source>
        <dbReference type="ARBA" id="ARBA00042688"/>
    </source>
</evidence>
<comment type="pathway">
    <text evidence="2">Steroid biosynthesis; cholesterol biosynthesis.</text>
</comment>
<comment type="subcellular location">
    <subcellularLocation>
        <location evidence="1">Endoplasmic reticulum membrane</location>
        <topology evidence="1">Multi-pass membrane protein</topology>
    </subcellularLocation>
</comment>
<dbReference type="GO" id="GO:0016132">
    <property type="term" value="P:brassinosteroid biosynthetic process"/>
    <property type="evidence" value="ECO:0007669"/>
    <property type="project" value="TreeGrafter"/>
</dbReference>
<keyword evidence="5" id="KW-0153">Cholesterol metabolism</keyword>
<dbReference type="OrthoDB" id="5326588at2759"/>
<dbReference type="FunFam" id="1.20.120.1630:FF:000004">
    <property type="entry name" value="7-dehydrocholesterol reductase"/>
    <property type="match status" value="1"/>
</dbReference>
<dbReference type="PROSITE" id="PS01018">
    <property type="entry name" value="STEROL_REDUCT_2"/>
    <property type="match status" value="1"/>
</dbReference>
<comment type="catalytic activity">
    <reaction evidence="21">
        <text>cholesterol + NADP(+) = 7-dehydrocholesterol + NADPH + H(+)</text>
        <dbReference type="Rhea" id="RHEA:23984"/>
        <dbReference type="ChEBI" id="CHEBI:15378"/>
        <dbReference type="ChEBI" id="CHEBI:16113"/>
        <dbReference type="ChEBI" id="CHEBI:17759"/>
        <dbReference type="ChEBI" id="CHEBI:57783"/>
        <dbReference type="ChEBI" id="CHEBI:58349"/>
        <dbReference type="EC" id="1.3.1.21"/>
    </reaction>
    <physiologicalReaction direction="right-to-left" evidence="21">
        <dbReference type="Rhea" id="RHEA:23986"/>
    </physiologicalReaction>
</comment>
<keyword evidence="10 23" id="KW-0752">Steroid biosynthesis</keyword>
<evidence type="ECO:0000256" key="21">
    <source>
        <dbReference type="ARBA" id="ARBA00047795"/>
    </source>
</evidence>
<dbReference type="AlphaFoldDB" id="A0A2G5HDF4"/>
<accession>A0A2G5HDF4</accession>
<dbReference type="Gene3D" id="1.20.120.1630">
    <property type="match status" value="1"/>
</dbReference>
<evidence type="ECO:0000313" key="24">
    <source>
        <dbReference type="EMBL" id="PIA90293.1"/>
    </source>
</evidence>